<keyword evidence="3" id="KW-1185">Reference proteome</keyword>
<protein>
    <submittedName>
        <fullName evidence="2">XRE family transcriptional regulator</fullName>
    </submittedName>
</protein>
<evidence type="ECO:0000313" key="2">
    <source>
        <dbReference type="EMBL" id="TDM07513.1"/>
    </source>
</evidence>
<dbReference type="Pfam" id="PF01381">
    <property type="entry name" value="HTH_3"/>
    <property type="match status" value="1"/>
</dbReference>
<dbReference type="GO" id="GO:0003677">
    <property type="term" value="F:DNA binding"/>
    <property type="evidence" value="ECO:0007669"/>
    <property type="project" value="InterPro"/>
</dbReference>
<dbReference type="PROSITE" id="PS50943">
    <property type="entry name" value="HTH_CROC1"/>
    <property type="match status" value="1"/>
</dbReference>
<organism evidence="2 3">
    <name type="scientific">Macrococcus lamae</name>
    <dbReference type="NCBI Taxonomy" id="198484"/>
    <lineage>
        <taxon>Bacteria</taxon>
        <taxon>Bacillati</taxon>
        <taxon>Bacillota</taxon>
        <taxon>Bacilli</taxon>
        <taxon>Bacillales</taxon>
        <taxon>Staphylococcaceae</taxon>
        <taxon>Macrococcus</taxon>
    </lineage>
</organism>
<evidence type="ECO:0000259" key="1">
    <source>
        <dbReference type="PROSITE" id="PS50943"/>
    </source>
</evidence>
<dbReference type="AlphaFoldDB" id="A0A4R6BTK4"/>
<dbReference type="Pfam" id="PF18768">
    <property type="entry name" value="RNPP_C"/>
    <property type="match status" value="1"/>
</dbReference>
<name>A0A4R6BTK4_9STAP</name>
<dbReference type="InterPro" id="IPR001387">
    <property type="entry name" value="Cro/C1-type_HTH"/>
</dbReference>
<comment type="caution">
    <text evidence="2">The sequence shown here is derived from an EMBL/GenBank/DDBJ whole genome shotgun (WGS) entry which is preliminary data.</text>
</comment>
<feature type="domain" description="HTH cro/C1-type" evidence="1">
    <location>
        <begin position="29"/>
        <end position="82"/>
    </location>
</feature>
<dbReference type="SUPFAM" id="SSF47413">
    <property type="entry name" value="lambda repressor-like DNA-binding domains"/>
    <property type="match status" value="1"/>
</dbReference>
<dbReference type="Proteomes" id="UP000294802">
    <property type="component" value="Unassembled WGS sequence"/>
</dbReference>
<accession>A0A4R6BTK4</accession>
<gene>
    <name evidence="2" type="ORF">ERX29_08750</name>
</gene>
<dbReference type="PANTHER" id="PTHR37038">
    <property type="entry name" value="TRANSCRIPTIONAL REGULATOR-RELATED"/>
    <property type="match status" value="1"/>
</dbReference>
<sequence length="311" mass="36203">MRYIIYSTFSEYCCNEGSEDVPISIGDKVIKRRKEVKMTQAELAKDICTQSQVSRIEKNEIMPSSETLFLIANKLNVSMDYFFGVEKVNNIIRGKKICQDYLESREFETLEVFVDAQLQTIITDYEYKYFNWVKAVCSAYTSKDLEASIQRLEELADKDIGVKDPDLDASIFNSLAIFYRNIGELHKADRAIEKAKYIIRNNELYNDTAVKVYYQYATLLMISEDYHRCLEFAQEGINMCLDNNIMYLFDRLLYLYCGAKQDLNNISVRDKDLFILGYGLAKIKNDIDLVELYEKELTAFNNLLPKMEEAT</sequence>
<dbReference type="InterPro" id="IPR011990">
    <property type="entry name" value="TPR-like_helical_dom_sf"/>
</dbReference>
<evidence type="ECO:0000313" key="3">
    <source>
        <dbReference type="Proteomes" id="UP000294802"/>
    </source>
</evidence>
<dbReference type="EMBL" id="SCWB01000014">
    <property type="protein sequence ID" value="TDM07513.1"/>
    <property type="molecule type" value="Genomic_DNA"/>
</dbReference>
<reference evidence="2 3" key="1">
    <citation type="submission" date="2019-01" db="EMBL/GenBank/DDBJ databases">
        <title>Draft genome sequences of the type strains of six Macrococcus species.</title>
        <authorList>
            <person name="Mazhar S."/>
            <person name="Altermann E."/>
            <person name="Hill C."/>
            <person name="Mcauliffe O."/>
        </authorList>
    </citation>
    <scope>NUCLEOTIDE SEQUENCE [LARGE SCALE GENOMIC DNA]</scope>
    <source>
        <strain evidence="2 3">CCM4815</strain>
    </source>
</reference>
<dbReference type="CDD" id="cd00093">
    <property type="entry name" value="HTH_XRE"/>
    <property type="match status" value="1"/>
</dbReference>
<dbReference type="PANTHER" id="PTHR37038:SF14">
    <property type="entry name" value="TRANSCRIPTIONAL ACTIVATOR"/>
    <property type="match status" value="1"/>
</dbReference>
<dbReference type="InterPro" id="IPR053163">
    <property type="entry name" value="HTH-type_regulator_Rgg"/>
</dbReference>
<dbReference type="OrthoDB" id="1150409at2"/>
<dbReference type="SMART" id="SM00530">
    <property type="entry name" value="HTH_XRE"/>
    <property type="match status" value="1"/>
</dbReference>
<dbReference type="Gene3D" id="1.25.40.10">
    <property type="entry name" value="Tetratricopeptide repeat domain"/>
    <property type="match status" value="1"/>
</dbReference>
<proteinExistence type="predicted"/>
<dbReference type="SUPFAM" id="SSF48452">
    <property type="entry name" value="TPR-like"/>
    <property type="match status" value="1"/>
</dbReference>
<dbReference type="InterPro" id="IPR010982">
    <property type="entry name" value="Lambda_DNA-bd_dom_sf"/>
</dbReference>
<dbReference type="InterPro" id="IPR041315">
    <property type="entry name" value="PlcR_TPR"/>
</dbReference>